<feature type="binding site" evidence="2">
    <location>
        <position position="109"/>
    </location>
    <ligand>
        <name>Fe cation</name>
        <dbReference type="ChEBI" id="CHEBI:24875"/>
    </ligand>
</feature>
<gene>
    <name evidence="6" type="ORF">H4O24_14295</name>
</gene>
<comment type="similarity">
    <text evidence="1 3">Belongs to the pirin family.</text>
</comment>
<dbReference type="SUPFAM" id="SSF51182">
    <property type="entry name" value="RmlC-like cupins"/>
    <property type="match status" value="1"/>
</dbReference>
<dbReference type="InterPro" id="IPR011051">
    <property type="entry name" value="RmlC_Cupin_sf"/>
</dbReference>
<dbReference type="PANTHER" id="PTHR13903">
    <property type="entry name" value="PIRIN-RELATED"/>
    <property type="match status" value="1"/>
</dbReference>
<dbReference type="RefSeq" id="WP_185884272.1">
    <property type="nucleotide sequence ID" value="NZ_CP060052.1"/>
</dbReference>
<reference evidence="6 7" key="1">
    <citation type="submission" date="2020-08" db="EMBL/GenBank/DDBJ databases">
        <authorList>
            <person name="Liu G."/>
            <person name="Sun C."/>
        </authorList>
    </citation>
    <scope>NUCLEOTIDE SEQUENCE [LARGE SCALE GENOMIC DNA]</scope>
    <source>
        <strain evidence="6 7">OT19</strain>
    </source>
</reference>
<dbReference type="Pfam" id="PF05726">
    <property type="entry name" value="Pirin_C"/>
    <property type="match status" value="1"/>
</dbReference>
<dbReference type="GO" id="GO:0046872">
    <property type="term" value="F:metal ion binding"/>
    <property type="evidence" value="ECO:0007669"/>
    <property type="project" value="UniProtKB-KW"/>
</dbReference>
<feature type="binding site" evidence="2">
    <location>
        <position position="63"/>
    </location>
    <ligand>
        <name>Fe cation</name>
        <dbReference type="ChEBI" id="CHEBI:24875"/>
    </ligand>
</feature>
<evidence type="ECO:0000313" key="6">
    <source>
        <dbReference type="EMBL" id="QNE05049.1"/>
    </source>
</evidence>
<feature type="binding site" evidence="2">
    <location>
        <position position="107"/>
    </location>
    <ligand>
        <name>Fe cation</name>
        <dbReference type="ChEBI" id="CHEBI:24875"/>
    </ligand>
</feature>
<feature type="domain" description="Pirin C-terminal" evidence="5">
    <location>
        <begin position="183"/>
        <end position="279"/>
    </location>
</feature>
<evidence type="ECO:0000256" key="1">
    <source>
        <dbReference type="ARBA" id="ARBA00008416"/>
    </source>
</evidence>
<comment type="cofactor">
    <cofactor evidence="2">
        <name>Fe cation</name>
        <dbReference type="ChEBI" id="CHEBI:24875"/>
    </cofactor>
    <text evidence="2">Binds 1 Fe cation per subunit.</text>
</comment>
<protein>
    <submittedName>
        <fullName evidence="6">Pirin family protein</fullName>
    </submittedName>
</protein>
<sequence>MSELNPETAIALTVDPVSHDLGAFEVRRAVPQAKCRMVGPFVFIDQFGPAQYDIGNGMDVRPHPHIGLSTVTYLMQGAIDHRDSLGSFATIRPGAVNLMTAGSGIVHSERSPQSERRAGGRIFGTQTWLALPEAKEEIDAGFESVSADDLPIVEDTCAKARVIMGSLWGATSPTTCHAATINADIILAPGGAMPIEAEADERALLLVEGEAEVDGERLDMFKLAVLRPGRAMTLRSEKGARVVLMGGEAMTRRHVWWNFVSSSRDRINQAKEDWRAGKFAKVPGDEEEFIPLPDQPKTVSYP</sequence>
<dbReference type="Proteomes" id="UP000515297">
    <property type="component" value="Chromosome"/>
</dbReference>
<keyword evidence="2" id="KW-0408">Iron</keyword>
<dbReference type="CDD" id="cd02247">
    <property type="entry name" value="cupin_pirin_C"/>
    <property type="match status" value="1"/>
</dbReference>
<feature type="binding site" evidence="2">
    <location>
        <position position="65"/>
    </location>
    <ligand>
        <name>Fe cation</name>
        <dbReference type="ChEBI" id="CHEBI:24875"/>
    </ligand>
</feature>
<evidence type="ECO:0000256" key="3">
    <source>
        <dbReference type="RuleBase" id="RU003457"/>
    </source>
</evidence>
<dbReference type="PANTHER" id="PTHR13903:SF8">
    <property type="entry name" value="PIRIN"/>
    <property type="match status" value="1"/>
</dbReference>
<dbReference type="Gene3D" id="2.60.120.10">
    <property type="entry name" value="Jelly Rolls"/>
    <property type="match status" value="2"/>
</dbReference>
<dbReference type="EMBL" id="CP060052">
    <property type="protein sequence ID" value="QNE05049.1"/>
    <property type="molecule type" value="Genomic_DNA"/>
</dbReference>
<name>A0A7G6VTI4_9SPHN</name>
<keyword evidence="2" id="KW-0479">Metal-binding</keyword>
<evidence type="ECO:0000313" key="7">
    <source>
        <dbReference type="Proteomes" id="UP000515297"/>
    </source>
</evidence>
<dbReference type="InterPro" id="IPR014710">
    <property type="entry name" value="RmlC-like_jellyroll"/>
</dbReference>
<dbReference type="InterPro" id="IPR008778">
    <property type="entry name" value="Pirin_C_dom"/>
</dbReference>
<feature type="domain" description="Pirin N-terminal" evidence="4">
    <location>
        <begin position="24"/>
        <end position="129"/>
    </location>
</feature>
<dbReference type="PIRSF" id="PIRSF006232">
    <property type="entry name" value="Pirin"/>
    <property type="match status" value="1"/>
</dbReference>
<organism evidence="6 7">
    <name type="scientific">Croceicoccus marinus</name>
    <dbReference type="NCBI Taxonomy" id="450378"/>
    <lineage>
        <taxon>Bacteria</taxon>
        <taxon>Pseudomonadati</taxon>
        <taxon>Pseudomonadota</taxon>
        <taxon>Alphaproteobacteria</taxon>
        <taxon>Sphingomonadales</taxon>
        <taxon>Erythrobacteraceae</taxon>
        <taxon>Croceicoccus</taxon>
    </lineage>
</organism>
<evidence type="ECO:0000259" key="4">
    <source>
        <dbReference type="Pfam" id="PF02678"/>
    </source>
</evidence>
<evidence type="ECO:0000259" key="5">
    <source>
        <dbReference type="Pfam" id="PF05726"/>
    </source>
</evidence>
<dbReference type="Pfam" id="PF02678">
    <property type="entry name" value="Pirin"/>
    <property type="match status" value="1"/>
</dbReference>
<dbReference type="InterPro" id="IPR003829">
    <property type="entry name" value="Pirin_N_dom"/>
</dbReference>
<proteinExistence type="inferred from homology"/>
<accession>A0A7G6VTI4</accession>
<dbReference type="AlphaFoldDB" id="A0A7G6VTI4"/>
<dbReference type="CDD" id="cd02909">
    <property type="entry name" value="cupin_pirin_N"/>
    <property type="match status" value="1"/>
</dbReference>
<dbReference type="InterPro" id="IPR012093">
    <property type="entry name" value="Pirin"/>
</dbReference>
<evidence type="ECO:0000256" key="2">
    <source>
        <dbReference type="PIRSR" id="PIRSR006232-1"/>
    </source>
</evidence>